<feature type="disulfide bond" evidence="16">
    <location>
        <begin position="437"/>
        <end position="447"/>
    </location>
</feature>
<dbReference type="PANTHER" id="PTHR45817:SF5">
    <property type="entry name" value="LYSYL OXIDASE HOMOLOG 4"/>
    <property type="match status" value="1"/>
</dbReference>
<sequence>MGLMKTIIEELNEKTRFLLQKKLNKLLNRLKGSSFTEQHCKILTRYLTSPNSHLTHLDLSHNGLGLSALQQLSKALCDPNCQIEVLNLSHNNFQSQDMEQINKHCWQESLALIACDGRIPHVFRRLMCHACVRPQAQEKMMMMMFQLLLLLLVAAPLANGIPGFQARLVDGRTKFEGRLEVLYNGAWGTVCDDEVNINLANVVCRELGFSRGLSWAHSAKFGEGSGPIWLDNVACSGTESSLSDCRSNGWGVSDCTHAEDLGVICSPDRPNQGHVPRYHEDPISQTSNVVSNAPLAIPPAASSPHHRGHEIALNRGRGPSSPQLNGHRIQLRRYESTSSGSVQLDEVRLRPVLANTQSAAMVTEGVVEVKHAGKWRQVCSLGWDLSSSRVVCGMLGFPSAEQLDTRVYRKLWDSKMEDPATRSAVSKKAFWIERVQCSGTEISLGQCRAQLSSPRYDVPCAGGMHAVVRCVPGTQFSRISASGHPQAPPPLNAAVRLKAGPRLGEGRVEVLREGKWGTVCDHLWDLTAANVVCRELGFGSAKEALRGALMGQGTGPIHMNAVQCSGRESSIMQCRFQEVPLYSCKHSQDVSVRCNVPNTGLSSTVRLAGGREPAEGRVEVLMEVNGQQRWGSICSENWGINEAMVVCRQLGFGFASRAHQETWYWPSSSGAEDVVLSGTHCVGTEISIQHCRRNGQMYCPRGGGNRAAGVTCADVAPDLVVDAQLVQESAYLEDRPLHLLSCAHEENCLSSSAARMNWPYGHRRLLRFSSRIMNLGRADFRPRATRESWTWHQCHRHYHSIEVFTHYDLLTLNGTKVAEGHKASFCLEDTYCPDGLTKRYACYNMGEQGITVGCWDTYRHDIDCQWVDITDVRPGDYIFQVEVNPSLDMAESDFQNNVMRCRCRYDGGRVYLYGCHTGDAYSAEVEDLFEHQQQISNNFL</sequence>
<dbReference type="PROSITE" id="PS00926">
    <property type="entry name" value="LYSYL_OXIDASE"/>
    <property type="match status" value="1"/>
</dbReference>
<dbReference type="InterPro" id="IPR001611">
    <property type="entry name" value="Leu-rich_rpt"/>
</dbReference>
<evidence type="ECO:0000256" key="15">
    <source>
        <dbReference type="ARBA" id="ARBA00047861"/>
    </source>
</evidence>
<dbReference type="PROSITE" id="PS51450">
    <property type="entry name" value="LRR"/>
    <property type="match status" value="1"/>
</dbReference>
<evidence type="ECO:0000256" key="18">
    <source>
        <dbReference type="SAM" id="Phobius"/>
    </source>
</evidence>
<evidence type="ECO:0000256" key="13">
    <source>
        <dbReference type="ARBA" id="ARBA00023180"/>
    </source>
</evidence>
<evidence type="ECO:0000256" key="17">
    <source>
        <dbReference type="SAM" id="MobiDB-lite"/>
    </source>
</evidence>
<dbReference type="Pfam" id="PF01186">
    <property type="entry name" value="Lysyl_oxidase"/>
    <property type="match status" value="1"/>
</dbReference>
<evidence type="ECO:0000256" key="5">
    <source>
        <dbReference type="ARBA" id="ARBA00022525"/>
    </source>
</evidence>
<dbReference type="GO" id="GO:0030199">
    <property type="term" value="P:collagen fibril organization"/>
    <property type="evidence" value="ECO:0007669"/>
    <property type="project" value="TreeGrafter"/>
</dbReference>
<dbReference type="PROSITE" id="PS00420">
    <property type="entry name" value="SRCR_1"/>
    <property type="match status" value="1"/>
</dbReference>
<comment type="cofactor">
    <cofactor evidence="1">
        <name>Cu cation</name>
        <dbReference type="ChEBI" id="CHEBI:23378"/>
    </cofactor>
</comment>
<dbReference type="PRINTS" id="PR00258">
    <property type="entry name" value="SPERACTRCPTR"/>
</dbReference>
<keyword evidence="11" id="KW-0186">Copper</keyword>
<comment type="caution">
    <text evidence="16">Lacks conserved residue(s) required for the propagation of feature annotation.</text>
</comment>
<keyword evidence="12 16" id="KW-1015">Disulfide bond</keyword>
<evidence type="ECO:0000256" key="3">
    <source>
        <dbReference type="ARBA" id="ARBA00007492"/>
    </source>
</evidence>
<evidence type="ECO:0000256" key="2">
    <source>
        <dbReference type="ARBA" id="ARBA00004239"/>
    </source>
</evidence>
<dbReference type="GO" id="GO:0004720">
    <property type="term" value="F:protein-lysine 6-oxidase activity"/>
    <property type="evidence" value="ECO:0007669"/>
    <property type="project" value="UniProtKB-EC"/>
</dbReference>
<keyword evidence="10" id="KW-0560">Oxidoreductase</keyword>
<dbReference type="EMBL" id="JAUYZG010000021">
    <property type="protein sequence ID" value="KAK2874742.1"/>
    <property type="molecule type" value="Genomic_DNA"/>
</dbReference>
<feature type="domain" description="SRCR" evidence="19">
    <location>
        <begin position="605"/>
        <end position="713"/>
    </location>
</feature>
<dbReference type="FunFam" id="3.10.250.10:FF:000008">
    <property type="entry name" value="Lysyl oxidase homolog 2"/>
    <property type="match status" value="1"/>
</dbReference>
<evidence type="ECO:0000259" key="19">
    <source>
        <dbReference type="PROSITE" id="PS50287"/>
    </source>
</evidence>
<feature type="domain" description="SRCR" evidence="19">
    <location>
        <begin position="349"/>
        <end position="471"/>
    </location>
</feature>
<dbReference type="InterPro" id="IPR036772">
    <property type="entry name" value="SRCR-like_dom_sf"/>
</dbReference>
<evidence type="ECO:0000256" key="10">
    <source>
        <dbReference type="ARBA" id="ARBA00023002"/>
    </source>
</evidence>
<evidence type="ECO:0000256" key="12">
    <source>
        <dbReference type="ARBA" id="ARBA00023157"/>
    </source>
</evidence>
<feature type="domain" description="SRCR" evidence="19">
    <location>
        <begin position="166"/>
        <end position="266"/>
    </location>
</feature>
<protein>
    <recommendedName>
        <fullName evidence="14">protein-lysine 6-oxidase</fullName>
        <ecNumber evidence="14">1.4.3.13</ecNumber>
    </recommendedName>
</protein>
<evidence type="ECO:0000256" key="9">
    <source>
        <dbReference type="ARBA" id="ARBA00022772"/>
    </source>
</evidence>
<dbReference type="InterPro" id="IPR032675">
    <property type="entry name" value="LRR_dom_sf"/>
</dbReference>
<dbReference type="PRINTS" id="PR00074">
    <property type="entry name" value="LYSYLOXIDASE"/>
</dbReference>
<keyword evidence="21" id="KW-1185">Reference proteome</keyword>
<keyword evidence="9" id="KW-0801">TPQ</keyword>
<evidence type="ECO:0000256" key="8">
    <source>
        <dbReference type="ARBA" id="ARBA00022737"/>
    </source>
</evidence>
<accession>A0AA88PAU1</accession>
<dbReference type="InterPro" id="IPR001190">
    <property type="entry name" value="SRCR"/>
</dbReference>
<dbReference type="InterPro" id="IPR050912">
    <property type="entry name" value="LOX-like_protein"/>
</dbReference>
<dbReference type="Gene3D" id="3.10.250.10">
    <property type="entry name" value="SRCR-like domain"/>
    <property type="match status" value="4"/>
</dbReference>
<evidence type="ECO:0000256" key="16">
    <source>
        <dbReference type="PROSITE-ProRule" id="PRU00196"/>
    </source>
</evidence>
<dbReference type="SMART" id="SM00202">
    <property type="entry name" value="SR"/>
    <property type="match status" value="4"/>
</dbReference>
<comment type="subcellular location">
    <subcellularLocation>
        <location evidence="2">Secreted</location>
        <location evidence="2">Extracellular space</location>
    </subcellularLocation>
</comment>
<keyword evidence="18" id="KW-1133">Transmembrane helix</keyword>
<dbReference type="AlphaFoldDB" id="A0AA88PAU1"/>
<feature type="disulfide bond" evidence="16">
    <location>
        <begin position="235"/>
        <end position="245"/>
    </location>
</feature>
<keyword evidence="13" id="KW-0325">Glycoprotein</keyword>
<dbReference type="SUPFAM" id="SSF56487">
    <property type="entry name" value="SRCR-like"/>
    <property type="match status" value="4"/>
</dbReference>
<dbReference type="GO" id="GO:0005507">
    <property type="term" value="F:copper ion binding"/>
    <property type="evidence" value="ECO:0007669"/>
    <property type="project" value="InterPro"/>
</dbReference>
<evidence type="ECO:0000313" key="21">
    <source>
        <dbReference type="Proteomes" id="UP001187343"/>
    </source>
</evidence>
<feature type="disulfide bond" evidence="16">
    <location>
        <begin position="520"/>
        <end position="584"/>
    </location>
</feature>
<dbReference type="InterPro" id="IPR019828">
    <property type="entry name" value="Lysyl_oxidase_CS"/>
</dbReference>
<dbReference type="Gene3D" id="3.80.10.10">
    <property type="entry name" value="Ribonuclease Inhibitor"/>
    <property type="match status" value="1"/>
</dbReference>
<keyword evidence="5" id="KW-0964">Secreted</keyword>
<evidence type="ECO:0000256" key="1">
    <source>
        <dbReference type="ARBA" id="ARBA00001935"/>
    </source>
</evidence>
<keyword evidence="18" id="KW-0472">Membrane</keyword>
<feature type="disulfide bond" evidence="16">
    <location>
        <begin position="533"/>
        <end position="594"/>
    </location>
</feature>
<comment type="similarity">
    <text evidence="3">Belongs to the lysyl oxidase family.</text>
</comment>
<keyword evidence="7" id="KW-0732">Signal</keyword>
<dbReference type="Pfam" id="PF00530">
    <property type="entry name" value="SRCR"/>
    <property type="match status" value="4"/>
</dbReference>
<evidence type="ECO:0000256" key="11">
    <source>
        <dbReference type="ARBA" id="ARBA00023008"/>
    </source>
</evidence>
<feature type="region of interest" description="Disordered" evidence="17">
    <location>
        <begin position="299"/>
        <end position="325"/>
    </location>
</feature>
<feature type="disulfide bond" evidence="16">
    <location>
        <begin position="564"/>
        <end position="574"/>
    </location>
</feature>
<evidence type="ECO:0000256" key="14">
    <source>
        <dbReference type="ARBA" id="ARBA00038869"/>
    </source>
</evidence>
<comment type="caution">
    <text evidence="20">The sequence shown here is derived from an EMBL/GenBank/DDBJ whole genome shotgun (WGS) entry which is preliminary data.</text>
</comment>
<keyword evidence="18" id="KW-0812">Transmembrane</keyword>
<gene>
    <name evidence="20" type="ORF">Q8A67_021895</name>
</gene>
<feature type="disulfide bond" evidence="16">
    <location>
        <begin position="204"/>
        <end position="265"/>
    </location>
</feature>
<reference evidence="20" key="1">
    <citation type="submission" date="2023-08" db="EMBL/GenBank/DDBJ databases">
        <title>Chromosome-level Genome Assembly of mud carp (Cirrhinus molitorella).</title>
        <authorList>
            <person name="Liu H."/>
        </authorList>
    </citation>
    <scope>NUCLEOTIDE SEQUENCE</scope>
    <source>
        <strain evidence="20">Prfri</strain>
        <tissue evidence="20">Muscle</tissue>
    </source>
</reference>
<feature type="domain" description="SRCR" evidence="19">
    <location>
        <begin position="495"/>
        <end position="595"/>
    </location>
</feature>
<keyword evidence="8" id="KW-0677">Repeat</keyword>
<organism evidence="20 21">
    <name type="scientific">Cirrhinus molitorella</name>
    <name type="common">mud carp</name>
    <dbReference type="NCBI Taxonomy" id="172907"/>
    <lineage>
        <taxon>Eukaryota</taxon>
        <taxon>Metazoa</taxon>
        <taxon>Chordata</taxon>
        <taxon>Craniata</taxon>
        <taxon>Vertebrata</taxon>
        <taxon>Euteleostomi</taxon>
        <taxon>Actinopterygii</taxon>
        <taxon>Neopterygii</taxon>
        <taxon>Teleostei</taxon>
        <taxon>Ostariophysi</taxon>
        <taxon>Cypriniformes</taxon>
        <taxon>Cyprinidae</taxon>
        <taxon>Labeoninae</taxon>
        <taxon>Labeonini</taxon>
        <taxon>Cirrhinus</taxon>
    </lineage>
</organism>
<feature type="transmembrane region" description="Helical" evidence="18">
    <location>
        <begin position="143"/>
        <end position="164"/>
    </location>
</feature>
<evidence type="ECO:0000256" key="6">
    <source>
        <dbReference type="ARBA" id="ARBA00022723"/>
    </source>
</evidence>
<name>A0AA88PAU1_9TELE</name>
<dbReference type="GO" id="GO:0005615">
    <property type="term" value="C:extracellular space"/>
    <property type="evidence" value="ECO:0007669"/>
    <property type="project" value="TreeGrafter"/>
</dbReference>
<keyword evidence="6" id="KW-0479">Metal-binding</keyword>
<dbReference type="SUPFAM" id="SSF52047">
    <property type="entry name" value="RNI-like"/>
    <property type="match status" value="1"/>
</dbReference>
<dbReference type="InterPro" id="IPR001695">
    <property type="entry name" value="Lysyl_oxidase"/>
</dbReference>
<feature type="disulfide bond" evidence="16">
    <location>
        <begin position="681"/>
        <end position="691"/>
    </location>
</feature>
<dbReference type="GO" id="GO:0016020">
    <property type="term" value="C:membrane"/>
    <property type="evidence" value="ECO:0007669"/>
    <property type="project" value="InterPro"/>
</dbReference>
<keyword evidence="4" id="KW-0886">LTQ</keyword>
<comment type="catalytic activity">
    <reaction evidence="15">
        <text>L-lysyl-[protein] + O2 + H2O = (S)-2-amino-6-oxohexanoyl-[protein] + H2O2 + NH4(+)</text>
        <dbReference type="Rhea" id="RHEA:24544"/>
        <dbReference type="Rhea" id="RHEA-COMP:9752"/>
        <dbReference type="Rhea" id="RHEA-COMP:12448"/>
        <dbReference type="ChEBI" id="CHEBI:15377"/>
        <dbReference type="ChEBI" id="CHEBI:15379"/>
        <dbReference type="ChEBI" id="CHEBI:16240"/>
        <dbReference type="ChEBI" id="CHEBI:28938"/>
        <dbReference type="ChEBI" id="CHEBI:29969"/>
        <dbReference type="ChEBI" id="CHEBI:131803"/>
        <dbReference type="EC" id="1.4.3.13"/>
    </reaction>
</comment>
<feature type="disulfide bond" evidence="16">
    <location>
        <begin position="191"/>
        <end position="255"/>
    </location>
</feature>
<proteinExistence type="inferred from homology"/>
<evidence type="ECO:0000256" key="7">
    <source>
        <dbReference type="ARBA" id="ARBA00022729"/>
    </source>
</evidence>
<evidence type="ECO:0000313" key="20">
    <source>
        <dbReference type="EMBL" id="KAK2874742.1"/>
    </source>
</evidence>
<dbReference type="EC" id="1.4.3.13" evidence="14"/>
<dbReference type="PROSITE" id="PS50287">
    <property type="entry name" value="SRCR_2"/>
    <property type="match status" value="4"/>
</dbReference>
<evidence type="ECO:0000256" key="4">
    <source>
        <dbReference type="ARBA" id="ARBA00022477"/>
    </source>
</evidence>
<dbReference type="FunFam" id="3.10.250.10:FF:000001">
    <property type="entry name" value="Lysyl oxidase 4 isoform X1"/>
    <property type="match status" value="2"/>
</dbReference>
<dbReference type="Proteomes" id="UP001187343">
    <property type="component" value="Unassembled WGS sequence"/>
</dbReference>
<dbReference type="PANTHER" id="PTHR45817">
    <property type="entry name" value="LYSYL OXIDASE-LIKE-RELATED"/>
    <property type="match status" value="1"/>
</dbReference>